<evidence type="ECO:0000259" key="17">
    <source>
        <dbReference type="Pfam" id="PF12637"/>
    </source>
</evidence>
<dbReference type="GO" id="GO:0031419">
    <property type="term" value="F:cobalamin binding"/>
    <property type="evidence" value="ECO:0007669"/>
    <property type="project" value="UniProtKB-KW"/>
</dbReference>
<evidence type="ECO:0000256" key="6">
    <source>
        <dbReference type="ARBA" id="ARBA00022634"/>
    </source>
</evidence>
<dbReference type="AlphaFoldDB" id="A0A317T4J0"/>
<evidence type="ECO:0000256" key="12">
    <source>
        <dbReference type="ARBA" id="ARBA00047754"/>
    </source>
</evidence>
<dbReference type="OrthoDB" id="9762933at2"/>
<dbReference type="PRINTS" id="PR01183">
    <property type="entry name" value="RIBORDTASEM1"/>
</dbReference>
<dbReference type="InterPro" id="IPR013344">
    <property type="entry name" value="RNR_NrdJ/NrdZ"/>
</dbReference>
<dbReference type="InterPro" id="IPR013678">
    <property type="entry name" value="RNR_2_N"/>
</dbReference>
<dbReference type="InterPro" id="IPR000788">
    <property type="entry name" value="RNR_lg_C"/>
</dbReference>
<comment type="function">
    <text evidence="11 13">Catalyzes the reduction of ribonucleotides to deoxyribonucleotides. May function to provide a pool of deoxyribonucleotide precursors for DNA repair during oxygen limitation and/or for immediate growth after restoration of oxygen.</text>
</comment>
<feature type="domain" description="Ribonucleotide reductase large subunit C-terminal" evidence="15">
    <location>
        <begin position="182"/>
        <end position="728"/>
    </location>
</feature>
<proteinExistence type="inferred from homology"/>
<dbReference type="Gene3D" id="3.20.70.20">
    <property type="match status" value="3"/>
</dbReference>
<evidence type="ECO:0000256" key="13">
    <source>
        <dbReference type="RuleBase" id="RU364064"/>
    </source>
</evidence>
<dbReference type="NCBIfam" id="TIGR02504">
    <property type="entry name" value="NrdJ_Z"/>
    <property type="match status" value="1"/>
</dbReference>
<evidence type="ECO:0000256" key="3">
    <source>
        <dbReference type="ARBA" id="ARBA00012274"/>
    </source>
</evidence>
<dbReference type="CDD" id="cd02888">
    <property type="entry name" value="RNR_II_dimer"/>
    <property type="match status" value="1"/>
</dbReference>
<dbReference type="PANTHER" id="PTHR43371">
    <property type="entry name" value="VITAMIN B12-DEPENDENT RIBONUCLEOTIDE REDUCTASE"/>
    <property type="match status" value="1"/>
</dbReference>
<comment type="similarity">
    <text evidence="2 13">Belongs to the ribonucleoside diphosphate reductase class-2 family.</text>
</comment>
<dbReference type="InterPro" id="IPR050862">
    <property type="entry name" value="RdRp_reductase_class-2"/>
</dbReference>
<dbReference type="SUPFAM" id="SSF75625">
    <property type="entry name" value="YebC-like"/>
    <property type="match status" value="1"/>
</dbReference>
<dbReference type="GO" id="GO:0050897">
    <property type="term" value="F:cobalt ion binding"/>
    <property type="evidence" value="ECO:0007669"/>
    <property type="project" value="InterPro"/>
</dbReference>
<keyword evidence="9" id="KW-1015">Disulfide bond</keyword>
<dbReference type="EC" id="1.17.4.1" evidence="3 13"/>
<evidence type="ECO:0000256" key="10">
    <source>
        <dbReference type="ARBA" id="ARBA00023285"/>
    </source>
</evidence>
<dbReference type="EMBL" id="PDNZ01000006">
    <property type="protein sequence ID" value="PWW81558.1"/>
    <property type="molecule type" value="Genomic_DNA"/>
</dbReference>
<evidence type="ECO:0000256" key="7">
    <source>
        <dbReference type="ARBA" id="ARBA00022741"/>
    </source>
</evidence>
<comment type="cofactor">
    <cofactor evidence="1 13">
        <name>adenosylcob(III)alamin</name>
        <dbReference type="ChEBI" id="CHEBI:18408"/>
    </cofactor>
</comment>
<evidence type="ECO:0000313" key="18">
    <source>
        <dbReference type="EMBL" id="PWW81558.1"/>
    </source>
</evidence>
<evidence type="ECO:0000256" key="9">
    <source>
        <dbReference type="ARBA" id="ARBA00023157"/>
    </source>
</evidence>
<evidence type="ECO:0000256" key="4">
    <source>
        <dbReference type="ARBA" id="ARBA00014409"/>
    </source>
</evidence>
<evidence type="ECO:0000259" key="16">
    <source>
        <dbReference type="Pfam" id="PF08471"/>
    </source>
</evidence>
<organism evidence="18 19">
    <name type="scientific">Prosthecochloris marina</name>
    <dbReference type="NCBI Taxonomy" id="2017681"/>
    <lineage>
        <taxon>Bacteria</taxon>
        <taxon>Pseudomonadati</taxon>
        <taxon>Chlorobiota</taxon>
        <taxon>Chlorobiia</taxon>
        <taxon>Chlorobiales</taxon>
        <taxon>Chlorobiaceae</taxon>
        <taxon>Prosthecochloris</taxon>
    </lineage>
</organism>
<feature type="domain" description="Ribonucleotide reductase class II vitamin B12-dependent N-terminal" evidence="16">
    <location>
        <begin position="22"/>
        <end position="131"/>
    </location>
</feature>
<dbReference type="Pfam" id="PF02867">
    <property type="entry name" value="Ribonuc_red_lgC"/>
    <property type="match status" value="2"/>
</dbReference>
<feature type="domain" description="Ribonucleotide reductase large subunit C-terminal" evidence="15">
    <location>
        <begin position="779"/>
        <end position="890"/>
    </location>
</feature>
<feature type="region of interest" description="Disordered" evidence="14">
    <location>
        <begin position="1091"/>
        <end position="1113"/>
    </location>
</feature>
<keyword evidence="7 13" id="KW-0547">Nucleotide-binding</keyword>
<dbReference type="SUPFAM" id="SSF51998">
    <property type="entry name" value="PFL-like glycyl radical enzymes"/>
    <property type="match status" value="1"/>
</dbReference>
<evidence type="ECO:0000256" key="14">
    <source>
        <dbReference type="SAM" id="MobiDB-lite"/>
    </source>
</evidence>
<evidence type="ECO:0000259" key="15">
    <source>
        <dbReference type="Pfam" id="PF02867"/>
    </source>
</evidence>
<protein>
    <recommendedName>
        <fullName evidence="4 13">Vitamin B12-dependent ribonucleotide reductase</fullName>
        <ecNumber evidence="3 13">1.17.4.1</ecNumber>
    </recommendedName>
</protein>
<keyword evidence="6 13" id="KW-0237">DNA synthesis</keyword>
<evidence type="ECO:0000256" key="2">
    <source>
        <dbReference type="ARBA" id="ARBA00007405"/>
    </source>
</evidence>
<keyword evidence="10 13" id="KW-0170">Cobalt</keyword>
<dbReference type="GO" id="GO:0000166">
    <property type="term" value="F:nucleotide binding"/>
    <property type="evidence" value="ECO:0007669"/>
    <property type="project" value="UniProtKB-KW"/>
</dbReference>
<dbReference type="Proteomes" id="UP000246278">
    <property type="component" value="Unassembled WGS sequence"/>
</dbReference>
<dbReference type="GO" id="GO:0071897">
    <property type="term" value="P:DNA biosynthetic process"/>
    <property type="evidence" value="ECO:0007669"/>
    <property type="project" value="UniProtKB-KW"/>
</dbReference>
<dbReference type="InterPro" id="IPR029072">
    <property type="entry name" value="YebC-like"/>
</dbReference>
<evidence type="ECO:0000256" key="5">
    <source>
        <dbReference type="ARBA" id="ARBA00022628"/>
    </source>
</evidence>
<name>A0A317T4J0_9CHLB</name>
<gene>
    <name evidence="18" type="ORF">CR164_09085</name>
</gene>
<evidence type="ECO:0000256" key="1">
    <source>
        <dbReference type="ARBA" id="ARBA00001922"/>
    </source>
</evidence>
<dbReference type="GO" id="GO:0004748">
    <property type="term" value="F:ribonucleoside-diphosphate reductase activity, thioredoxin disulfide as acceptor"/>
    <property type="evidence" value="ECO:0007669"/>
    <property type="project" value="UniProtKB-EC"/>
</dbReference>
<dbReference type="Pfam" id="PF08471">
    <property type="entry name" value="Ribonuc_red_2_N"/>
    <property type="match status" value="1"/>
</dbReference>
<dbReference type="RefSeq" id="WP_110023675.1">
    <property type="nucleotide sequence ID" value="NZ_PDNZ01000006.1"/>
</dbReference>
<dbReference type="Pfam" id="PF12637">
    <property type="entry name" value="TSCPD"/>
    <property type="match status" value="1"/>
</dbReference>
<evidence type="ECO:0000256" key="8">
    <source>
        <dbReference type="ARBA" id="ARBA00023002"/>
    </source>
</evidence>
<evidence type="ECO:0000313" key="19">
    <source>
        <dbReference type="Proteomes" id="UP000246278"/>
    </source>
</evidence>
<keyword evidence="8 13" id="KW-0560">Oxidoreductase</keyword>
<dbReference type="NCBIfam" id="NF005736">
    <property type="entry name" value="PRK07562.1"/>
    <property type="match status" value="1"/>
</dbReference>
<reference evidence="19" key="1">
    <citation type="submission" date="2017-10" db="EMBL/GenBank/DDBJ databases">
        <authorList>
            <person name="Gaisin V.A."/>
            <person name="Rysina M.S."/>
            <person name="Grouzdev D.S."/>
        </authorList>
    </citation>
    <scope>NUCLEOTIDE SEQUENCE [LARGE SCALE GENOMIC DNA]</scope>
    <source>
        <strain evidence="19">V1</strain>
    </source>
</reference>
<comment type="catalytic activity">
    <reaction evidence="12 13">
        <text>a 2'-deoxyribonucleoside 5'-diphosphate + [thioredoxin]-disulfide + H2O = a ribonucleoside 5'-diphosphate + [thioredoxin]-dithiol</text>
        <dbReference type="Rhea" id="RHEA:23252"/>
        <dbReference type="Rhea" id="RHEA-COMP:10698"/>
        <dbReference type="Rhea" id="RHEA-COMP:10700"/>
        <dbReference type="ChEBI" id="CHEBI:15377"/>
        <dbReference type="ChEBI" id="CHEBI:29950"/>
        <dbReference type="ChEBI" id="CHEBI:50058"/>
        <dbReference type="ChEBI" id="CHEBI:57930"/>
        <dbReference type="ChEBI" id="CHEBI:73316"/>
        <dbReference type="EC" id="1.17.4.1"/>
    </reaction>
</comment>
<keyword evidence="19" id="KW-1185">Reference proteome</keyword>
<feature type="domain" description="TSCPD" evidence="17">
    <location>
        <begin position="946"/>
        <end position="1049"/>
    </location>
</feature>
<dbReference type="InterPro" id="IPR024434">
    <property type="entry name" value="TSCPD_dom"/>
</dbReference>
<sequence length="1162" mass="129307">MKISRRFTTKGRDVYEMFEYTKRSSVLRNPDGSKVFEMNDVEVPKEWSQVAADILAQKYFRKTGVPQRDENGDIVLDERGQPVTGCEHSIKQVVHRLVGCWKEWGEKHKYFDTKEDAQAFYDEVAYMLISQRGAPNSPQWFNTGLKYAYGIEGPAQGHFYVDGKSGEVKESKDAYSRPQAHACFIQSVKDDLVNDGGIFDLAVREARVFKFGSGSGTNFSNLRSSGEKLSGGGSSSGLMSFLKIFDSAAGAIKSGGTTRRAAKMVIVDIDHPDVEKFIEWKAREEDKVASLVAGSRVCSRFLEAIVDEAVENGCDRHKNEKLNILIKNAVSRGVPMSYIVRVLSLVEQGYTALDFDQYNTHYESEAYQTVAGQNSNNTVRVTNAFMKAVENDELWELKERTSGKHAKSVRARDLWEKIVMSAWKCADPGLQFDTTINDWHTAPQSGRINASNPCSEYMFLDDTACNLASLNLGFFLDEKQGTIKVDDLLHAARLWTVVLEISVLMAHFPSRDIARLSYEFRTLGLGFANLGTVLMIMGIPYDSPKALAIAGAISALITGEAYKASAELAKDQGPFARYEENAQDMLRVVRNHRRAAHNMSEDDYEGLMVKPRGIDSEYCPTNLFEKAGKVWDEALEMGERHGYRNAQVSVIAPTGTIGLVMDCDTTGIEPEFAIVKFKKLAGGGYFKIVNQSVHKALERLGYSAKQIDDIERYCKGHGTLSGCPTINRQWLKNKGFTEDKIETIESQLENVFDIRFAFNKWILGEEFCEALGFTEEQLNDQNFNMLEALGASKKDYEIANDYVCGTMTVEGAPHLKLEHLPVFDCAGKCGSKGLRYINHMAHVRMMSAVQPFISGAISKTVNMPATATTQEIAEVYFSAWQHMIKAITIYRDGSKLSQPLNISSYDDLDEVIMLGTEDDLDETKGPKEVQERIVERIYHRSERRLLPKRRKGYIREAYVGAHKVFLRTGEYEDGSLGEIFIDMYKEGASFKGLLNCFAVLASKALQYGMPLEELVDSFTFTRFEPAGMVQGHNVIKNATSILDYVFRSIGYDYLGRKDFIHVKAVDEISSGNAGSEGKDGEVGGLDASEAAVSDASSTATRQPGKTVAKAEKEVSGHVDTQIIQAKVQGYSGEQCENCGSMRVRQNGTCMVCEDCGMTTGCS</sequence>
<evidence type="ECO:0000256" key="11">
    <source>
        <dbReference type="ARBA" id="ARBA00025437"/>
    </source>
</evidence>
<dbReference type="PANTHER" id="PTHR43371:SF1">
    <property type="entry name" value="RIBONUCLEOSIDE-DIPHOSPHATE REDUCTASE"/>
    <property type="match status" value="1"/>
</dbReference>
<keyword evidence="5 13" id="KW-0846">Cobalamin</keyword>
<accession>A0A317T4J0</accession>
<feature type="compositionally biased region" description="Low complexity" evidence="14">
    <location>
        <begin position="1091"/>
        <end position="1100"/>
    </location>
</feature>
<comment type="caution">
    <text evidence="18">The sequence shown here is derived from an EMBL/GenBank/DDBJ whole genome shotgun (WGS) entry which is preliminary data.</text>
</comment>